<organism evidence="3 4">
    <name type="scientific">Sphingomonas endophytica</name>
    <dbReference type="NCBI Taxonomy" id="869719"/>
    <lineage>
        <taxon>Bacteria</taxon>
        <taxon>Pseudomonadati</taxon>
        <taxon>Pseudomonadota</taxon>
        <taxon>Alphaproteobacteria</taxon>
        <taxon>Sphingomonadales</taxon>
        <taxon>Sphingomonadaceae</taxon>
        <taxon>Sphingomonas</taxon>
    </lineage>
</organism>
<gene>
    <name evidence="3" type="ORF">NS334_02880</name>
</gene>
<keyword evidence="1" id="KW-0694">RNA-binding</keyword>
<evidence type="ECO:0000313" key="3">
    <source>
        <dbReference type="EMBL" id="KTT75369.1"/>
    </source>
</evidence>
<dbReference type="Proteomes" id="UP000074310">
    <property type="component" value="Unassembled WGS sequence"/>
</dbReference>
<dbReference type="CDD" id="cd00165">
    <property type="entry name" value="S4"/>
    <property type="match status" value="1"/>
</dbReference>
<dbReference type="Pfam" id="PF01479">
    <property type="entry name" value="S4"/>
    <property type="match status" value="1"/>
</dbReference>
<protein>
    <submittedName>
        <fullName evidence="3">RNA-binding protein</fullName>
    </submittedName>
</protein>
<accession>A0A147I8E4</accession>
<dbReference type="OrthoDB" id="9797176at2"/>
<dbReference type="InterPro" id="IPR002942">
    <property type="entry name" value="S4_RNA-bd"/>
</dbReference>
<dbReference type="Gene3D" id="3.10.290.10">
    <property type="entry name" value="RNA-binding S4 domain"/>
    <property type="match status" value="1"/>
</dbReference>
<dbReference type="PATRIC" id="fig|869719.3.peg.3289"/>
<dbReference type="EMBL" id="LDTB01000008">
    <property type="protein sequence ID" value="KTT75369.1"/>
    <property type="molecule type" value="Genomic_DNA"/>
</dbReference>
<keyword evidence="4" id="KW-1185">Reference proteome</keyword>
<dbReference type="SUPFAM" id="SSF55174">
    <property type="entry name" value="Alpha-L RNA-binding motif"/>
    <property type="match status" value="1"/>
</dbReference>
<dbReference type="PROSITE" id="PS50889">
    <property type="entry name" value="S4"/>
    <property type="match status" value="1"/>
</dbReference>
<sequence length="92" mass="10329">MRLDRFLWFARLARTRDVAQAMACDGHLRIDGRPIDRAHAPVRIGNILTFFHGGRVRVLRVEALPLRRGPASEALACYQELALSQAEIGSHP</sequence>
<name>A0A147I8E4_9SPHN</name>
<dbReference type="InterPro" id="IPR036986">
    <property type="entry name" value="S4_RNA-bd_sf"/>
</dbReference>
<evidence type="ECO:0000259" key="2">
    <source>
        <dbReference type="SMART" id="SM00363"/>
    </source>
</evidence>
<evidence type="ECO:0000313" key="4">
    <source>
        <dbReference type="Proteomes" id="UP000074310"/>
    </source>
</evidence>
<dbReference type="SMART" id="SM00363">
    <property type="entry name" value="S4"/>
    <property type="match status" value="1"/>
</dbReference>
<proteinExistence type="predicted"/>
<feature type="domain" description="RNA-binding S4" evidence="2">
    <location>
        <begin position="1"/>
        <end position="64"/>
    </location>
</feature>
<dbReference type="AlphaFoldDB" id="A0A147I8E4"/>
<evidence type="ECO:0000256" key="1">
    <source>
        <dbReference type="PROSITE-ProRule" id="PRU00182"/>
    </source>
</evidence>
<reference evidence="3 4" key="1">
    <citation type="journal article" date="2016" name="Front. Microbiol.">
        <title>Genomic Resource of Rice Seed Associated Bacteria.</title>
        <authorList>
            <person name="Midha S."/>
            <person name="Bansal K."/>
            <person name="Sharma S."/>
            <person name="Kumar N."/>
            <person name="Patil P.P."/>
            <person name="Chaudhry V."/>
            <person name="Patil P.B."/>
        </authorList>
    </citation>
    <scope>NUCLEOTIDE SEQUENCE [LARGE SCALE GENOMIC DNA]</scope>
    <source>
        <strain evidence="3 4">NS334</strain>
    </source>
</reference>
<dbReference type="GO" id="GO:0003723">
    <property type="term" value="F:RNA binding"/>
    <property type="evidence" value="ECO:0007669"/>
    <property type="project" value="UniProtKB-KW"/>
</dbReference>
<comment type="caution">
    <text evidence="3">The sequence shown here is derived from an EMBL/GenBank/DDBJ whole genome shotgun (WGS) entry which is preliminary data.</text>
</comment>